<sequence length="483" mass="53252">MGDSHARMAMLIENASRAESENALYSDEASQTRTATSTLAEFFATTGPEDTNHPTQIVAKSKKANVAMDFLLRRKPPTTTQTASATPKSVITKVTTNGVRYQEIKSGALPLTHSAQKDNLHGADAITTANYYTLMRPTRHESNNTTSTQSCSSGKDDAVFDRQPGTDNSWSSSLSDHSYDPNYNVATAHQQAYNSALATSIRKQHPAQGEKSYVRPRPVQRVSDDAMSSYRMRTDHVPMTRSRTLSRSSSSDTVPRHELRNSSDVRLEEQTEELRRPSAASDDSEISLSHSLKLLQAISERGANDRHQESLQDGLRSDVECNPASISASPLKKSFAGRSSTSMPRIVPPQSITALLRNAAASQKQTKRDAYQVRSSIEERMDENRSSTRNTSELSDVLLYGQMEHAITSGAPVLLYKQVPVSQAPSRLEKPSSGVSHTPCNATREVQRERDSFAERLQTLEARNQRLEEALTSLLADRNAKLA</sequence>
<protein>
    <submittedName>
        <fullName evidence="2">Uncharacterized protein</fullName>
    </submittedName>
</protein>
<gene>
    <name evidence="2" type="ORF">TAPDE_000857</name>
</gene>
<feature type="compositionally biased region" description="Low complexity" evidence="1">
    <location>
        <begin position="240"/>
        <end position="253"/>
    </location>
</feature>
<feature type="region of interest" description="Disordered" evidence="1">
    <location>
        <begin position="139"/>
        <end position="175"/>
    </location>
</feature>
<dbReference type="AlphaFoldDB" id="R4X7M6"/>
<reference evidence="2 3" key="1">
    <citation type="journal article" date="2013" name="MBio">
        <title>Genome sequencing of the plant pathogen Taphrina deformans, the causal agent of peach leaf curl.</title>
        <authorList>
            <person name="Cisse O.H."/>
            <person name="Almeida J.M.G.C.F."/>
            <person name="Fonseca A."/>
            <person name="Kumar A.A."/>
            <person name="Salojaervi J."/>
            <person name="Overmyer K."/>
            <person name="Hauser P.M."/>
            <person name="Pagni M."/>
        </authorList>
    </citation>
    <scope>NUCLEOTIDE SEQUENCE [LARGE SCALE GENOMIC DNA]</scope>
    <source>
        <strain evidence="3">PYCC 5710 / ATCC 11124 / CBS 356.35 / IMI 108563 / JCM 9778 / NBRC 8474</strain>
    </source>
</reference>
<dbReference type="EMBL" id="CAHR02000028">
    <property type="protein sequence ID" value="CCG81148.1"/>
    <property type="molecule type" value="Genomic_DNA"/>
</dbReference>
<feature type="region of interest" description="Disordered" evidence="1">
    <location>
        <begin position="425"/>
        <end position="450"/>
    </location>
</feature>
<dbReference type="VEuPathDB" id="FungiDB:TAPDE_000857"/>
<evidence type="ECO:0000313" key="2">
    <source>
        <dbReference type="EMBL" id="CCG81148.1"/>
    </source>
</evidence>
<feature type="region of interest" description="Disordered" evidence="1">
    <location>
        <begin position="200"/>
        <end position="287"/>
    </location>
</feature>
<keyword evidence="3" id="KW-1185">Reference proteome</keyword>
<organism evidence="2 3">
    <name type="scientific">Taphrina deformans (strain PYCC 5710 / ATCC 11124 / CBS 356.35 / IMI 108563 / JCM 9778 / NBRC 8474)</name>
    <name type="common">Peach leaf curl fungus</name>
    <name type="synonym">Lalaria deformans</name>
    <dbReference type="NCBI Taxonomy" id="1097556"/>
    <lineage>
        <taxon>Eukaryota</taxon>
        <taxon>Fungi</taxon>
        <taxon>Dikarya</taxon>
        <taxon>Ascomycota</taxon>
        <taxon>Taphrinomycotina</taxon>
        <taxon>Taphrinomycetes</taxon>
        <taxon>Taphrinales</taxon>
        <taxon>Taphrinaceae</taxon>
        <taxon>Taphrina</taxon>
    </lineage>
</organism>
<feature type="compositionally biased region" description="Basic and acidic residues" evidence="1">
    <location>
        <begin position="302"/>
        <end position="319"/>
    </location>
</feature>
<feature type="region of interest" description="Disordered" evidence="1">
    <location>
        <begin position="300"/>
        <end position="323"/>
    </location>
</feature>
<comment type="caution">
    <text evidence="2">The sequence shown here is derived from an EMBL/GenBank/DDBJ whole genome shotgun (WGS) entry which is preliminary data.</text>
</comment>
<proteinExistence type="predicted"/>
<accession>R4X7M6</accession>
<feature type="compositionally biased region" description="Low complexity" evidence="1">
    <location>
        <begin position="143"/>
        <end position="153"/>
    </location>
</feature>
<evidence type="ECO:0000256" key="1">
    <source>
        <dbReference type="SAM" id="MobiDB-lite"/>
    </source>
</evidence>
<feature type="compositionally biased region" description="Basic and acidic residues" evidence="1">
    <location>
        <begin position="254"/>
        <end position="276"/>
    </location>
</feature>
<evidence type="ECO:0000313" key="3">
    <source>
        <dbReference type="Proteomes" id="UP000013776"/>
    </source>
</evidence>
<dbReference type="Proteomes" id="UP000013776">
    <property type="component" value="Unassembled WGS sequence"/>
</dbReference>
<name>R4X7M6_TAPDE</name>